<evidence type="ECO:0000313" key="3">
    <source>
        <dbReference type="EMBL" id="CAF1208445.1"/>
    </source>
</evidence>
<evidence type="ECO:0000313" key="4">
    <source>
        <dbReference type="Proteomes" id="UP000663854"/>
    </source>
</evidence>
<evidence type="ECO:0000256" key="1">
    <source>
        <dbReference type="SAM" id="Phobius"/>
    </source>
</evidence>
<dbReference type="Proteomes" id="UP000663854">
    <property type="component" value="Unassembled WGS sequence"/>
</dbReference>
<evidence type="ECO:0000313" key="5">
    <source>
        <dbReference type="Proteomes" id="UP000663870"/>
    </source>
</evidence>
<organism evidence="2 4">
    <name type="scientific">Rotaria sordida</name>
    <dbReference type="NCBI Taxonomy" id="392033"/>
    <lineage>
        <taxon>Eukaryota</taxon>
        <taxon>Metazoa</taxon>
        <taxon>Spiralia</taxon>
        <taxon>Gnathifera</taxon>
        <taxon>Rotifera</taxon>
        <taxon>Eurotatoria</taxon>
        <taxon>Bdelloidea</taxon>
        <taxon>Philodinida</taxon>
        <taxon>Philodinidae</taxon>
        <taxon>Rotaria</taxon>
    </lineage>
</organism>
<reference evidence="2" key="1">
    <citation type="submission" date="2021-02" db="EMBL/GenBank/DDBJ databases">
        <authorList>
            <person name="Nowell W R."/>
        </authorList>
    </citation>
    <scope>NUCLEOTIDE SEQUENCE</scope>
</reference>
<protein>
    <submittedName>
        <fullName evidence="2">Uncharacterized protein</fullName>
    </submittedName>
</protein>
<keyword evidence="1" id="KW-1133">Transmembrane helix</keyword>
<dbReference type="EMBL" id="CAJNOL010000817">
    <property type="protein sequence ID" value="CAF1208445.1"/>
    <property type="molecule type" value="Genomic_DNA"/>
</dbReference>
<accession>A0A814AG83</accession>
<keyword evidence="1" id="KW-0812">Transmembrane</keyword>
<name>A0A814AG83_9BILA</name>
<dbReference type="EMBL" id="CAJNOH010000154">
    <property type="protein sequence ID" value="CAF0912168.1"/>
    <property type="molecule type" value="Genomic_DNA"/>
</dbReference>
<proteinExistence type="predicted"/>
<comment type="caution">
    <text evidence="2">The sequence shown here is derived from an EMBL/GenBank/DDBJ whole genome shotgun (WGS) entry which is preliminary data.</text>
</comment>
<keyword evidence="1" id="KW-0472">Membrane</keyword>
<feature type="transmembrane region" description="Helical" evidence="1">
    <location>
        <begin position="34"/>
        <end position="58"/>
    </location>
</feature>
<sequence>MSDTSIISTISSDENHNKKRMNDNHENSSCCTRYWFIIINSLLSLILLITSILLIYTLHKQAERDRKRQHIKNEFKRKHHVANKVLDIIMKDGIVYKWIKAHKGSIATIFKELFTDIAETLFDR</sequence>
<dbReference type="Proteomes" id="UP000663870">
    <property type="component" value="Unassembled WGS sequence"/>
</dbReference>
<evidence type="ECO:0000313" key="2">
    <source>
        <dbReference type="EMBL" id="CAF0912168.1"/>
    </source>
</evidence>
<keyword evidence="5" id="KW-1185">Reference proteome</keyword>
<gene>
    <name evidence="3" type="ORF">JXQ802_LOCUS24806</name>
    <name evidence="2" type="ORF">PYM288_LOCUS10079</name>
</gene>
<dbReference type="AlphaFoldDB" id="A0A814AG83"/>